<comment type="caution">
    <text evidence="2">The sequence shown here is derived from an EMBL/GenBank/DDBJ whole genome shotgun (WGS) entry which is preliminary data.</text>
</comment>
<evidence type="ECO:0000256" key="1">
    <source>
        <dbReference type="SAM" id="Phobius"/>
    </source>
</evidence>
<evidence type="ECO:0000313" key="3">
    <source>
        <dbReference type="Proteomes" id="UP000614460"/>
    </source>
</evidence>
<dbReference type="EMBL" id="BMKM01000003">
    <property type="protein sequence ID" value="GGE17617.1"/>
    <property type="molecule type" value="Genomic_DNA"/>
</dbReference>
<evidence type="ECO:0000313" key="2">
    <source>
        <dbReference type="EMBL" id="GGE17617.1"/>
    </source>
</evidence>
<dbReference type="Proteomes" id="UP000614460">
    <property type="component" value="Unassembled WGS sequence"/>
</dbReference>
<proteinExistence type="predicted"/>
<organism evidence="2 3">
    <name type="scientific">Sphingobacterium cellulitidis</name>
    <dbReference type="NCBI Taxonomy" id="1768011"/>
    <lineage>
        <taxon>Bacteria</taxon>
        <taxon>Pseudomonadati</taxon>
        <taxon>Bacteroidota</taxon>
        <taxon>Sphingobacteriia</taxon>
        <taxon>Sphingobacteriales</taxon>
        <taxon>Sphingobacteriaceae</taxon>
        <taxon>Sphingobacterium</taxon>
    </lineage>
</organism>
<reference evidence="2" key="2">
    <citation type="submission" date="2020-09" db="EMBL/GenBank/DDBJ databases">
        <authorList>
            <person name="Sun Q."/>
            <person name="Zhou Y."/>
        </authorList>
    </citation>
    <scope>NUCLEOTIDE SEQUENCE</scope>
    <source>
        <strain evidence="2">CGMCC 1.15966</strain>
    </source>
</reference>
<keyword evidence="3" id="KW-1185">Reference proteome</keyword>
<keyword evidence="1" id="KW-1133">Transmembrane helix</keyword>
<protein>
    <submittedName>
        <fullName evidence="2">Uncharacterized protein</fullName>
    </submittedName>
</protein>
<keyword evidence="1" id="KW-0472">Membrane</keyword>
<feature type="transmembrane region" description="Helical" evidence="1">
    <location>
        <begin position="32"/>
        <end position="50"/>
    </location>
</feature>
<dbReference type="AlphaFoldDB" id="A0A8H9KTZ6"/>
<feature type="transmembrane region" description="Helical" evidence="1">
    <location>
        <begin position="7"/>
        <end position="26"/>
    </location>
</feature>
<reference evidence="2" key="1">
    <citation type="journal article" date="2014" name="Int. J. Syst. Evol. Microbiol.">
        <title>Complete genome sequence of Corynebacterium casei LMG S-19264T (=DSM 44701T), isolated from a smear-ripened cheese.</title>
        <authorList>
            <consortium name="US DOE Joint Genome Institute (JGI-PGF)"/>
            <person name="Walter F."/>
            <person name="Albersmeier A."/>
            <person name="Kalinowski J."/>
            <person name="Ruckert C."/>
        </authorList>
    </citation>
    <scope>NUCLEOTIDE SEQUENCE</scope>
    <source>
        <strain evidence="2">CGMCC 1.15966</strain>
    </source>
</reference>
<accession>A0A8H9KTZ6</accession>
<keyword evidence="1" id="KW-0812">Transmembrane</keyword>
<sequence length="97" mass="11083">MKNKIQFIIPKLLVATAMVGIATLLIGTIFKILLVTTILFSIGTLIYSKVQNRRFKSDNPYMMDPYDTRPYLSEKRNAIVPVTYVNNTRKATIVPIY</sequence>
<dbReference type="RefSeq" id="WP_094258898.1">
    <property type="nucleotide sequence ID" value="NZ_BMKM01000003.1"/>
</dbReference>
<name>A0A8H9KTZ6_9SPHI</name>
<gene>
    <name evidence="2" type="ORF">GCM10011516_14160</name>
</gene>